<dbReference type="STRING" id="870242.cpu_03440"/>
<dbReference type="InterPro" id="IPR021352">
    <property type="entry name" value="DUF2971"/>
</dbReference>
<proteinExistence type="predicted"/>
<comment type="caution">
    <text evidence="1">The sequence shown here is derived from an EMBL/GenBank/DDBJ whole genome shotgun (WGS) entry which is preliminary data.</text>
</comment>
<name>A0A1L8CSJ7_9THEO</name>
<evidence type="ECO:0000313" key="1">
    <source>
        <dbReference type="EMBL" id="GAV21834.1"/>
    </source>
</evidence>
<dbReference type="OrthoDB" id="190848at2"/>
<dbReference type="Proteomes" id="UP000187485">
    <property type="component" value="Unassembled WGS sequence"/>
</dbReference>
<keyword evidence="2" id="KW-1185">Reference proteome</keyword>
<reference evidence="2" key="1">
    <citation type="submission" date="2016-12" db="EMBL/GenBank/DDBJ databases">
        <title>Draft Genome Sequences od Carboxydothermus pertinax and islandicus, Hydrogenogenic Carboxydotrophic Bacteria.</title>
        <authorList>
            <person name="Fukuyama Y."/>
            <person name="Ohmae K."/>
            <person name="Yoneda Y."/>
            <person name="Yoshida T."/>
            <person name="Sako Y."/>
        </authorList>
    </citation>
    <scope>NUCLEOTIDE SEQUENCE [LARGE SCALE GENOMIC DNA]</scope>
    <source>
        <strain evidence="2">Ug1</strain>
    </source>
</reference>
<accession>A0A1L8CSJ7</accession>
<organism evidence="1 2">
    <name type="scientific">Carboxydothermus pertinax</name>
    <dbReference type="NCBI Taxonomy" id="870242"/>
    <lineage>
        <taxon>Bacteria</taxon>
        <taxon>Bacillati</taxon>
        <taxon>Bacillota</taxon>
        <taxon>Clostridia</taxon>
        <taxon>Thermoanaerobacterales</taxon>
        <taxon>Thermoanaerobacteraceae</taxon>
        <taxon>Carboxydothermus</taxon>
    </lineage>
</organism>
<dbReference type="RefSeq" id="WP_075858283.1">
    <property type="nucleotide sequence ID" value="NZ_BDJK01000006.1"/>
</dbReference>
<dbReference type="EMBL" id="BDJK01000006">
    <property type="protein sequence ID" value="GAV21834.1"/>
    <property type="molecule type" value="Genomic_DNA"/>
</dbReference>
<gene>
    <name evidence="1" type="ORF">cpu_03440</name>
</gene>
<dbReference type="AlphaFoldDB" id="A0A1L8CSJ7"/>
<evidence type="ECO:0000313" key="2">
    <source>
        <dbReference type="Proteomes" id="UP000187485"/>
    </source>
</evidence>
<sequence>MWIKEFLRLLFPLNPDEMRIEEAIQLKHRHIPNALYRYRSLSEYSLDNLKNERERLSYPSEFNDPFDASIKINYALLSKELFLHRNMQKILIELQNKLGISLSDQAIREIRNSEDPFYSFSKHVARFDETLHGKEEDFARSLSEITLEQIKSIFAQFRSSFQTGYLVMCLSEVKDSILMWSHYSENHTGFCIEYNFKELGPLNPQSRMLFPINYTDDLFDATQYILQPLIRRDHSFNNLFGIYPTITKSTHWAYEKEWRIVFPLGPNASEEQRFIKLPKPKALYIGAKASAENIGRLKEIAIIKKIPLFQMMLSETSYVLVQKMLYHPNQQ</sequence>
<protein>
    <recommendedName>
        <fullName evidence="3">DUF2971 domain-containing protein</fullName>
    </recommendedName>
</protein>
<dbReference type="Pfam" id="PF11185">
    <property type="entry name" value="DUF2971"/>
    <property type="match status" value="1"/>
</dbReference>
<evidence type="ECO:0008006" key="3">
    <source>
        <dbReference type="Google" id="ProtNLM"/>
    </source>
</evidence>